<feature type="domain" description="C2H2-type" evidence="3">
    <location>
        <begin position="27"/>
        <end position="55"/>
    </location>
</feature>
<keyword evidence="5" id="KW-1185">Reference proteome</keyword>
<dbReference type="Proteomes" id="UP000799776">
    <property type="component" value="Unassembled WGS sequence"/>
</dbReference>
<gene>
    <name evidence="4" type="ORF">K490DRAFT_62724</name>
</gene>
<protein>
    <recommendedName>
        <fullName evidence="3">C2H2-type domain-containing protein</fullName>
    </recommendedName>
</protein>
<reference evidence="4" key="1">
    <citation type="journal article" date="2020" name="Stud. Mycol.">
        <title>101 Dothideomycetes genomes: a test case for predicting lifestyles and emergence of pathogens.</title>
        <authorList>
            <person name="Haridas S."/>
            <person name="Albert R."/>
            <person name="Binder M."/>
            <person name="Bloem J."/>
            <person name="Labutti K."/>
            <person name="Salamov A."/>
            <person name="Andreopoulos B."/>
            <person name="Baker S."/>
            <person name="Barry K."/>
            <person name="Bills G."/>
            <person name="Bluhm B."/>
            <person name="Cannon C."/>
            <person name="Castanera R."/>
            <person name="Culley D."/>
            <person name="Daum C."/>
            <person name="Ezra D."/>
            <person name="Gonzalez J."/>
            <person name="Henrissat B."/>
            <person name="Kuo A."/>
            <person name="Liang C."/>
            <person name="Lipzen A."/>
            <person name="Lutzoni F."/>
            <person name="Magnuson J."/>
            <person name="Mondo S."/>
            <person name="Nolan M."/>
            <person name="Ohm R."/>
            <person name="Pangilinan J."/>
            <person name="Park H.-J."/>
            <person name="Ramirez L."/>
            <person name="Alfaro M."/>
            <person name="Sun H."/>
            <person name="Tritt A."/>
            <person name="Yoshinaga Y."/>
            <person name="Zwiers L.-H."/>
            <person name="Turgeon B."/>
            <person name="Goodwin S."/>
            <person name="Spatafora J."/>
            <person name="Crous P."/>
            <person name="Grigoriev I."/>
        </authorList>
    </citation>
    <scope>NUCLEOTIDE SEQUENCE</scope>
    <source>
        <strain evidence="4">CBS 121410</strain>
    </source>
</reference>
<dbReference type="PROSITE" id="PS50157">
    <property type="entry name" value="ZINC_FINGER_C2H2_2"/>
    <property type="match status" value="1"/>
</dbReference>
<dbReference type="EMBL" id="ML978713">
    <property type="protein sequence ID" value="KAF2089847.1"/>
    <property type="molecule type" value="Genomic_DNA"/>
</dbReference>
<sequence>MPCSIPKHEGQHNWPDSGEMQVWPCERVCAFCDEVVRDSTGLRAHIREIHCGKDKPGLTVAQGRTRPGSFICRRQSSDNIVLNVVGSTSKARSPAENVSPAGRPVRATTQPKNEFTPVSEEPPKPKPVTETYLTRRAASAASAAQELNTQDPQIQEPKAQELKAQETKDPEPKRVPRARRKPQAVRDREAAAQEVNSGQGTKRKRQAEHIDLPGSTSVPAATAPPSPPVRRGQRKRARTSRALEVDNEQDSEWPASGNLFTKSDVPTDHSAVPVSHSRVPAGQFGVLISQPGPPADQQNGALFSQLNGAVVAPQSRLDITRGALRTSLESLVTLCEEGGLGRQEIFDIVSSQMSAWVFRNDPGVTGGRG</sequence>
<proteinExistence type="predicted"/>
<dbReference type="GO" id="GO:0008270">
    <property type="term" value="F:zinc ion binding"/>
    <property type="evidence" value="ECO:0007669"/>
    <property type="project" value="UniProtKB-KW"/>
</dbReference>
<comment type="caution">
    <text evidence="4">The sequence shown here is derived from an EMBL/GenBank/DDBJ whole genome shotgun (WGS) entry which is preliminary data.</text>
</comment>
<evidence type="ECO:0000256" key="2">
    <source>
        <dbReference type="SAM" id="MobiDB-lite"/>
    </source>
</evidence>
<feature type="compositionally biased region" description="Basic and acidic residues" evidence="2">
    <location>
        <begin position="158"/>
        <end position="174"/>
    </location>
</feature>
<keyword evidence="1" id="KW-0479">Metal-binding</keyword>
<keyword evidence="1" id="KW-0862">Zinc</keyword>
<accession>A0A9P4M052</accession>
<name>A0A9P4M052_9PEZI</name>
<keyword evidence="1" id="KW-0863">Zinc-finger</keyword>
<evidence type="ECO:0000313" key="5">
    <source>
        <dbReference type="Proteomes" id="UP000799776"/>
    </source>
</evidence>
<organism evidence="4 5">
    <name type="scientific">Saccharata proteae CBS 121410</name>
    <dbReference type="NCBI Taxonomy" id="1314787"/>
    <lineage>
        <taxon>Eukaryota</taxon>
        <taxon>Fungi</taxon>
        <taxon>Dikarya</taxon>
        <taxon>Ascomycota</taxon>
        <taxon>Pezizomycotina</taxon>
        <taxon>Dothideomycetes</taxon>
        <taxon>Dothideomycetes incertae sedis</taxon>
        <taxon>Botryosphaeriales</taxon>
        <taxon>Saccharataceae</taxon>
        <taxon>Saccharata</taxon>
    </lineage>
</organism>
<evidence type="ECO:0000313" key="4">
    <source>
        <dbReference type="EMBL" id="KAF2089847.1"/>
    </source>
</evidence>
<evidence type="ECO:0000259" key="3">
    <source>
        <dbReference type="PROSITE" id="PS50157"/>
    </source>
</evidence>
<evidence type="ECO:0000256" key="1">
    <source>
        <dbReference type="PROSITE-ProRule" id="PRU00042"/>
    </source>
</evidence>
<feature type="region of interest" description="Disordered" evidence="2">
    <location>
        <begin position="87"/>
        <end position="258"/>
    </location>
</feature>
<dbReference type="OrthoDB" id="3923211at2759"/>
<dbReference type="AlphaFoldDB" id="A0A9P4M052"/>
<dbReference type="PROSITE" id="PS00028">
    <property type="entry name" value="ZINC_FINGER_C2H2_1"/>
    <property type="match status" value="1"/>
</dbReference>
<dbReference type="InterPro" id="IPR013087">
    <property type="entry name" value="Znf_C2H2_type"/>
</dbReference>